<reference evidence="1" key="1">
    <citation type="journal article" date="2014" name="Int. J. Syst. Evol. Microbiol.">
        <title>Complete genome sequence of Corynebacterium casei LMG S-19264T (=DSM 44701T), isolated from a smear-ripened cheese.</title>
        <authorList>
            <consortium name="US DOE Joint Genome Institute (JGI-PGF)"/>
            <person name="Walter F."/>
            <person name="Albersmeier A."/>
            <person name="Kalinowski J."/>
            <person name="Ruckert C."/>
        </authorList>
    </citation>
    <scope>NUCLEOTIDE SEQUENCE</scope>
    <source>
        <strain evidence="1">JCM 5016</strain>
    </source>
</reference>
<evidence type="ECO:0000313" key="2">
    <source>
        <dbReference type="Proteomes" id="UP000623010"/>
    </source>
</evidence>
<keyword evidence="2" id="KW-1185">Reference proteome</keyword>
<comment type="caution">
    <text evidence="1">The sequence shown here is derived from an EMBL/GenBank/DDBJ whole genome shotgun (WGS) entry which is preliminary data.</text>
</comment>
<dbReference type="EMBL" id="BMWH01000015">
    <property type="protein sequence ID" value="GGZ95499.1"/>
    <property type="molecule type" value="Genomic_DNA"/>
</dbReference>
<name>A0A918RG57_9ACTN</name>
<dbReference type="Proteomes" id="UP000623010">
    <property type="component" value="Unassembled WGS sequence"/>
</dbReference>
<sequence length="99" mass="10753">MTHSDAVVEITHTARKRLELLGSTAQAVVEDLRAELERAHHLGRRVRVIDQGAEVWVTRTEARPGCPALSVTYVFLPHPPPPTGAIVSVVPDDAGNEDV</sequence>
<dbReference type="AlphaFoldDB" id="A0A918RG57"/>
<reference evidence="1" key="2">
    <citation type="submission" date="2020-09" db="EMBL/GenBank/DDBJ databases">
        <authorList>
            <person name="Sun Q."/>
            <person name="Ohkuma M."/>
        </authorList>
    </citation>
    <scope>NUCLEOTIDE SEQUENCE</scope>
    <source>
        <strain evidence="1">JCM 5016</strain>
    </source>
</reference>
<protein>
    <submittedName>
        <fullName evidence="1">Uncharacterized protein</fullName>
    </submittedName>
</protein>
<gene>
    <name evidence="1" type="ORF">GCM10010389_38270</name>
</gene>
<accession>A0A918RG57</accession>
<evidence type="ECO:0000313" key="1">
    <source>
        <dbReference type="EMBL" id="GGZ95499.1"/>
    </source>
</evidence>
<organism evidence="1 2">
    <name type="scientific">Streptomyces echinoruber</name>
    <dbReference type="NCBI Taxonomy" id="68898"/>
    <lineage>
        <taxon>Bacteria</taxon>
        <taxon>Bacillati</taxon>
        <taxon>Actinomycetota</taxon>
        <taxon>Actinomycetes</taxon>
        <taxon>Kitasatosporales</taxon>
        <taxon>Streptomycetaceae</taxon>
        <taxon>Streptomyces</taxon>
    </lineage>
</organism>
<proteinExistence type="predicted"/>